<feature type="compositionally biased region" description="Low complexity" evidence="1">
    <location>
        <begin position="171"/>
        <end position="181"/>
    </location>
</feature>
<evidence type="ECO:0000313" key="3">
    <source>
        <dbReference type="EMBL" id="ODQ74934.1"/>
    </source>
</evidence>
<keyword evidence="2" id="KW-0472">Membrane</keyword>
<evidence type="ECO:0000313" key="4">
    <source>
        <dbReference type="Proteomes" id="UP000094385"/>
    </source>
</evidence>
<name>A0A1E3QBS7_LIPST</name>
<dbReference type="OrthoDB" id="10499715at2759"/>
<feature type="region of interest" description="Disordered" evidence="1">
    <location>
        <begin position="162"/>
        <end position="194"/>
    </location>
</feature>
<organism evidence="3 4">
    <name type="scientific">Lipomyces starkeyi NRRL Y-11557</name>
    <dbReference type="NCBI Taxonomy" id="675824"/>
    <lineage>
        <taxon>Eukaryota</taxon>
        <taxon>Fungi</taxon>
        <taxon>Dikarya</taxon>
        <taxon>Ascomycota</taxon>
        <taxon>Saccharomycotina</taxon>
        <taxon>Lipomycetes</taxon>
        <taxon>Lipomycetales</taxon>
        <taxon>Lipomycetaceae</taxon>
        <taxon>Lipomyces</taxon>
    </lineage>
</organism>
<evidence type="ECO:0000256" key="1">
    <source>
        <dbReference type="SAM" id="MobiDB-lite"/>
    </source>
</evidence>
<accession>A0A1E3QBS7</accession>
<gene>
    <name evidence="3" type="ORF">LIPSTDRAFT_69075</name>
</gene>
<sequence>MFFHRNDKAAGILNQLVNSNTAKRLADAAQTASRTAPIDVPILSREPLLHKIVAPTLFIAGIITLVGIGLFVLRCVRAVLLSVNEALATSSIKVSSNNVSIPVKNIPHERYVDLTRGKIYSLWVNSSAPGFKSRYWGLRDERPDLRAHHRHRHLIRKPVHNYLHGSDSESDSGSTSSQYSQRDGNWKPETETSE</sequence>
<dbReference type="AlphaFoldDB" id="A0A1E3QBS7"/>
<dbReference type="EMBL" id="KV454291">
    <property type="protein sequence ID" value="ODQ74934.1"/>
    <property type="molecule type" value="Genomic_DNA"/>
</dbReference>
<keyword evidence="4" id="KW-1185">Reference proteome</keyword>
<keyword evidence="2" id="KW-0812">Transmembrane</keyword>
<proteinExistence type="predicted"/>
<protein>
    <submittedName>
        <fullName evidence="3">Uncharacterized protein</fullName>
    </submittedName>
</protein>
<dbReference type="Proteomes" id="UP000094385">
    <property type="component" value="Unassembled WGS sequence"/>
</dbReference>
<feature type="transmembrane region" description="Helical" evidence="2">
    <location>
        <begin position="52"/>
        <end position="73"/>
    </location>
</feature>
<feature type="compositionally biased region" description="Basic and acidic residues" evidence="1">
    <location>
        <begin position="184"/>
        <end position="194"/>
    </location>
</feature>
<evidence type="ECO:0000256" key="2">
    <source>
        <dbReference type="SAM" id="Phobius"/>
    </source>
</evidence>
<reference evidence="3 4" key="1">
    <citation type="journal article" date="2016" name="Proc. Natl. Acad. Sci. U.S.A.">
        <title>Comparative genomics of biotechnologically important yeasts.</title>
        <authorList>
            <person name="Riley R."/>
            <person name="Haridas S."/>
            <person name="Wolfe K.H."/>
            <person name="Lopes M.R."/>
            <person name="Hittinger C.T."/>
            <person name="Goeker M."/>
            <person name="Salamov A.A."/>
            <person name="Wisecaver J.H."/>
            <person name="Long T.M."/>
            <person name="Calvey C.H."/>
            <person name="Aerts A.L."/>
            <person name="Barry K.W."/>
            <person name="Choi C."/>
            <person name="Clum A."/>
            <person name="Coughlan A.Y."/>
            <person name="Deshpande S."/>
            <person name="Douglass A.P."/>
            <person name="Hanson S.J."/>
            <person name="Klenk H.-P."/>
            <person name="LaButti K.M."/>
            <person name="Lapidus A."/>
            <person name="Lindquist E.A."/>
            <person name="Lipzen A.M."/>
            <person name="Meier-Kolthoff J.P."/>
            <person name="Ohm R.A."/>
            <person name="Otillar R.P."/>
            <person name="Pangilinan J.L."/>
            <person name="Peng Y."/>
            <person name="Rokas A."/>
            <person name="Rosa C.A."/>
            <person name="Scheuner C."/>
            <person name="Sibirny A.A."/>
            <person name="Slot J.C."/>
            <person name="Stielow J.B."/>
            <person name="Sun H."/>
            <person name="Kurtzman C.P."/>
            <person name="Blackwell M."/>
            <person name="Grigoriev I.V."/>
            <person name="Jeffries T.W."/>
        </authorList>
    </citation>
    <scope>NUCLEOTIDE SEQUENCE [LARGE SCALE GENOMIC DNA]</scope>
    <source>
        <strain evidence="3 4">NRRL Y-11557</strain>
    </source>
</reference>
<keyword evidence="2" id="KW-1133">Transmembrane helix</keyword>